<dbReference type="Pfam" id="PF13689">
    <property type="entry name" value="DUF4154"/>
    <property type="match status" value="1"/>
</dbReference>
<accession>A0A126T6U1</accession>
<name>A0A126T6U1_9GAMM</name>
<dbReference type="STRING" id="1538553.JT25_015095"/>
<evidence type="ECO:0000313" key="2">
    <source>
        <dbReference type="Proteomes" id="UP000030512"/>
    </source>
</evidence>
<organism evidence="1 2">
    <name type="scientific">Methylomonas denitrificans</name>
    <dbReference type="NCBI Taxonomy" id="1538553"/>
    <lineage>
        <taxon>Bacteria</taxon>
        <taxon>Pseudomonadati</taxon>
        <taxon>Pseudomonadota</taxon>
        <taxon>Gammaproteobacteria</taxon>
        <taxon>Methylococcales</taxon>
        <taxon>Methylococcaceae</taxon>
        <taxon>Methylomonas</taxon>
    </lineage>
</organism>
<protein>
    <recommendedName>
        <fullName evidence="3">DUF4154 domain-containing protein</fullName>
    </recommendedName>
</protein>
<reference evidence="1 2" key="1">
    <citation type="journal article" date="2015" name="Environ. Microbiol.">
        <title>Methane oxidation coupled to nitrate reduction under hypoxia by the Gammaproteobacterium Methylomonas denitrificans, sp. nov. type strain FJG1.</title>
        <authorList>
            <person name="Kits K.D."/>
            <person name="Klotz M.G."/>
            <person name="Stein L.Y."/>
        </authorList>
    </citation>
    <scope>NUCLEOTIDE SEQUENCE [LARGE SCALE GENOMIC DNA]</scope>
    <source>
        <strain evidence="1 2">FJG1</strain>
    </source>
</reference>
<dbReference type="RefSeq" id="WP_036276907.1">
    <property type="nucleotide sequence ID" value="NZ_CP014476.1"/>
</dbReference>
<dbReference type="EMBL" id="CP014476">
    <property type="protein sequence ID" value="AMK77786.1"/>
    <property type="molecule type" value="Genomic_DNA"/>
</dbReference>
<dbReference type="OrthoDB" id="277577at2"/>
<evidence type="ECO:0008006" key="3">
    <source>
        <dbReference type="Google" id="ProtNLM"/>
    </source>
</evidence>
<dbReference type="InterPro" id="IPR025293">
    <property type="entry name" value="YfiR/HmsC-like"/>
</dbReference>
<dbReference type="Proteomes" id="UP000030512">
    <property type="component" value="Chromosome"/>
</dbReference>
<proteinExistence type="predicted"/>
<keyword evidence="2" id="KW-1185">Reference proteome</keyword>
<dbReference type="AlphaFoldDB" id="A0A126T6U1"/>
<evidence type="ECO:0000313" key="1">
    <source>
        <dbReference type="EMBL" id="AMK77786.1"/>
    </source>
</evidence>
<dbReference type="KEGG" id="mdn:JT25_015095"/>
<sequence length="193" mass="21349">MVSVFSTDDALLLRRAIELVKWVILCCCVSQSSQADELNLEYKVKAAYLYNFTKFITWPEKTSPTFNICILGHDPFGSLLSPLEGKTVQDKPIRLFKFDTPKQAKDCDIAYFDNPEQRADLALPGVLLVGSLKKSLTVSSEPFFAESGGMIGFALDDGKVKLHLNLKALKQSGFNVSAKLIEVATLVEGTEHE</sequence>
<gene>
    <name evidence="1" type="ORF">JT25_015095</name>
</gene>